<sequence length="340" mass="37342">MNMAHSSVRRRADGSAPTSRRVADALPAVTPAPGSRPPLASLETVCMVARHGSFLAAADVSGVTHGAISRRVAAVENWLGMALFERHARGVRLTPDGQRFVGRIEQAFTIIDGAADQWRSPRAPRLVKLSVVPAFAQLWLFERQHVLESEAPALRIELGIDVRNVDIAAGEADLSIRYGRGNWRQLETREFMPETLHPVAHPRLAAQLAALRRRSGDAALLEMPLLHDSDVTGWRTWFDALGMAFKPRAQDRRFEDYNLVLAAAEAGLGVALARVPLADAYLERSALVRVSRHEVESPLRYHFVHAKGENRPEVLALMERMRAALGQAVQPPPGRASKGA</sequence>
<dbReference type="PANTHER" id="PTHR30537">
    <property type="entry name" value="HTH-TYPE TRANSCRIPTIONAL REGULATOR"/>
    <property type="match status" value="1"/>
</dbReference>
<dbReference type="Gene3D" id="1.10.10.10">
    <property type="entry name" value="Winged helix-like DNA-binding domain superfamily/Winged helix DNA-binding domain"/>
    <property type="match status" value="1"/>
</dbReference>
<dbReference type="GO" id="GO:0003700">
    <property type="term" value="F:DNA-binding transcription factor activity"/>
    <property type="evidence" value="ECO:0007669"/>
    <property type="project" value="InterPro"/>
</dbReference>
<evidence type="ECO:0000259" key="6">
    <source>
        <dbReference type="PROSITE" id="PS50931"/>
    </source>
</evidence>
<dbReference type="SUPFAM" id="SSF53850">
    <property type="entry name" value="Periplasmic binding protein-like II"/>
    <property type="match status" value="1"/>
</dbReference>
<dbReference type="GO" id="GO:0006351">
    <property type="term" value="P:DNA-templated transcription"/>
    <property type="evidence" value="ECO:0007669"/>
    <property type="project" value="TreeGrafter"/>
</dbReference>
<dbReference type="PROSITE" id="PS50931">
    <property type="entry name" value="HTH_LYSR"/>
    <property type="match status" value="1"/>
</dbReference>
<keyword evidence="4" id="KW-0804">Transcription</keyword>
<evidence type="ECO:0000256" key="3">
    <source>
        <dbReference type="ARBA" id="ARBA00023125"/>
    </source>
</evidence>
<dbReference type="InterPro" id="IPR036388">
    <property type="entry name" value="WH-like_DNA-bd_sf"/>
</dbReference>
<keyword evidence="3" id="KW-0238">DNA-binding</keyword>
<dbReference type="Pfam" id="PF00126">
    <property type="entry name" value="HTH_1"/>
    <property type="match status" value="1"/>
</dbReference>
<feature type="region of interest" description="Disordered" evidence="5">
    <location>
        <begin position="1"/>
        <end position="35"/>
    </location>
</feature>
<dbReference type="InterPro" id="IPR000847">
    <property type="entry name" value="LysR_HTH_N"/>
</dbReference>
<comment type="similarity">
    <text evidence="1">Belongs to the LysR transcriptional regulatory family.</text>
</comment>
<dbReference type="Proteomes" id="UP000682266">
    <property type="component" value="Unassembled WGS sequence"/>
</dbReference>
<dbReference type="InterPro" id="IPR058163">
    <property type="entry name" value="LysR-type_TF_proteobact-type"/>
</dbReference>
<protein>
    <submittedName>
        <fullName evidence="7">LysR family transcriptional regulator</fullName>
    </submittedName>
</protein>
<dbReference type="SUPFAM" id="SSF46785">
    <property type="entry name" value="Winged helix' DNA-binding domain"/>
    <property type="match status" value="1"/>
</dbReference>
<evidence type="ECO:0000313" key="8">
    <source>
        <dbReference type="Proteomes" id="UP000682266"/>
    </source>
</evidence>
<evidence type="ECO:0000256" key="2">
    <source>
        <dbReference type="ARBA" id="ARBA00023015"/>
    </source>
</evidence>
<evidence type="ECO:0000256" key="1">
    <source>
        <dbReference type="ARBA" id="ARBA00009437"/>
    </source>
</evidence>
<evidence type="ECO:0000256" key="5">
    <source>
        <dbReference type="SAM" id="MobiDB-lite"/>
    </source>
</evidence>
<evidence type="ECO:0000313" key="7">
    <source>
        <dbReference type="EMBL" id="MBR8130197.1"/>
    </source>
</evidence>
<organism evidence="7 8">
    <name type="scientific">Burkholderia ambifaria</name>
    <dbReference type="NCBI Taxonomy" id="152480"/>
    <lineage>
        <taxon>Bacteria</taxon>
        <taxon>Pseudomonadati</taxon>
        <taxon>Pseudomonadota</taxon>
        <taxon>Betaproteobacteria</taxon>
        <taxon>Burkholderiales</taxon>
        <taxon>Burkholderiaceae</taxon>
        <taxon>Burkholderia</taxon>
        <taxon>Burkholderia cepacia complex</taxon>
    </lineage>
</organism>
<dbReference type="InterPro" id="IPR036390">
    <property type="entry name" value="WH_DNA-bd_sf"/>
</dbReference>
<name>A0AA41E8A4_9BURK</name>
<dbReference type="RefSeq" id="WP_105784885.1">
    <property type="nucleotide sequence ID" value="NZ_CADERF010000014.1"/>
</dbReference>
<proteinExistence type="inferred from homology"/>
<accession>A0AA41E8A4</accession>
<reference evidence="7" key="1">
    <citation type="submission" date="2021-04" db="EMBL/GenBank/DDBJ databases">
        <title>A collection of bacterial strains from the Burkholderia cepacia Research Laboratory and Repository.</title>
        <authorList>
            <person name="Lipuma J."/>
            <person name="Spilker T."/>
        </authorList>
    </citation>
    <scope>NUCLEOTIDE SEQUENCE</scope>
    <source>
        <strain evidence="7">AU36012</strain>
    </source>
</reference>
<comment type="caution">
    <text evidence="7">The sequence shown here is derived from an EMBL/GenBank/DDBJ whole genome shotgun (WGS) entry which is preliminary data.</text>
</comment>
<feature type="domain" description="HTH lysR-type" evidence="6">
    <location>
        <begin position="37"/>
        <end position="94"/>
    </location>
</feature>
<evidence type="ECO:0000256" key="4">
    <source>
        <dbReference type="ARBA" id="ARBA00023163"/>
    </source>
</evidence>
<dbReference type="EMBL" id="JAGSVG010000011">
    <property type="protein sequence ID" value="MBR8130197.1"/>
    <property type="molecule type" value="Genomic_DNA"/>
</dbReference>
<dbReference type="Gene3D" id="3.40.190.10">
    <property type="entry name" value="Periplasmic binding protein-like II"/>
    <property type="match status" value="2"/>
</dbReference>
<dbReference type="PANTHER" id="PTHR30537:SF79">
    <property type="entry name" value="TRANSCRIPTIONAL REGULATOR-RELATED"/>
    <property type="match status" value="1"/>
</dbReference>
<keyword evidence="2" id="KW-0805">Transcription regulation</keyword>
<gene>
    <name evidence="7" type="ORF">KDW93_14610</name>
</gene>
<dbReference type="AlphaFoldDB" id="A0AA41E8A4"/>
<dbReference type="GO" id="GO:0043565">
    <property type="term" value="F:sequence-specific DNA binding"/>
    <property type="evidence" value="ECO:0007669"/>
    <property type="project" value="TreeGrafter"/>
</dbReference>
<dbReference type="Pfam" id="PF03466">
    <property type="entry name" value="LysR_substrate"/>
    <property type="match status" value="1"/>
</dbReference>
<dbReference type="InterPro" id="IPR005119">
    <property type="entry name" value="LysR_subst-bd"/>
</dbReference>